<dbReference type="PIRSF" id="PIRSF001467">
    <property type="entry name" value="Peptidylpro_ismrse"/>
    <property type="match status" value="1"/>
</dbReference>
<dbReference type="Gene3D" id="2.40.100.10">
    <property type="entry name" value="Cyclophilin-like"/>
    <property type="match status" value="1"/>
</dbReference>
<dbReference type="GO" id="GO:0006457">
    <property type="term" value="P:protein folding"/>
    <property type="evidence" value="ECO:0007669"/>
    <property type="project" value="InterPro"/>
</dbReference>
<evidence type="ECO:0000313" key="6">
    <source>
        <dbReference type="EMBL" id="GMI45257.1"/>
    </source>
</evidence>
<dbReference type="Proteomes" id="UP001165065">
    <property type="component" value="Unassembled WGS sequence"/>
</dbReference>
<dbReference type="EC" id="5.2.1.8" evidence="4"/>
<comment type="similarity">
    <text evidence="4">Belongs to the cyclophilin-type PPIase family.</text>
</comment>
<comment type="function">
    <text evidence="4">PPIases accelerate the folding of proteins. It catalyzes the cis-trans isomerization of proline imidic peptide bonds in oligopeptides.</text>
</comment>
<keyword evidence="2 4" id="KW-0697">Rotamase</keyword>
<dbReference type="PRINTS" id="PR00153">
    <property type="entry name" value="CSAPPISMRASE"/>
</dbReference>
<dbReference type="InterPro" id="IPR002130">
    <property type="entry name" value="Cyclophilin-type_PPIase_dom"/>
</dbReference>
<dbReference type="InterPro" id="IPR029000">
    <property type="entry name" value="Cyclophilin-like_dom_sf"/>
</dbReference>
<dbReference type="Pfam" id="PF00160">
    <property type="entry name" value="Pro_isomerase"/>
    <property type="match status" value="1"/>
</dbReference>
<keyword evidence="7" id="KW-1185">Reference proteome</keyword>
<dbReference type="PROSITE" id="PS00170">
    <property type="entry name" value="CSA_PPIASE_1"/>
    <property type="match status" value="1"/>
</dbReference>
<evidence type="ECO:0000259" key="5">
    <source>
        <dbReference type="PROSITE" id="PS50072"/>
    </source>
</evidence>
<dbReference type="GO" id="GO:0003755">
    <property type="term" value="F:peptidyl-prolyl cis-trans isomerase activity"/>
    <property type="evidence" value="ECO:0007669"/>
    <property type="project" value="UniProtKB-UniRule"/>
</dbReference>
<dbReference type="GO" id="GO:0071013">
    <property type="term" value="C:catalytic step 2 spliceosome"/>
    <property type="evidence" value="ECO:0007669"/>
    <property type="project" value="TreeGrafter"/>
</dbReference>
<protein>
    <recommendedName>
        <fullName evidence="4">Peptidyl-prolyl cis-trans isomerase</fullName>
        <shortName evidence="4">PPIase</shortName>
        <ecNumber evidence="4">5.2.1.8</ecNumber>
    </recommendedName>
</protein>
<name>A0A9W7GJR2_9STRA</name>
<dbReference type="AlphaFoldDB" id="A0A9W7GJR2"/>
<evidence type="ECO:0000256" key="4">
    <source>
        <dbReference type="RuleBase" id="RU363019"/>
    </source>
</evidence>
<dbReference type="PANTHER" id="PTHR45625">
    <property type="entry name" value="PEPTIDYL-PROLYL CIS-TRANS ISOMERASE-RELATED"/>
    <property type="match status" value="1"/>
</dbReference>
<evidence type="ECO:0000313" key="7">
    <source>
        <dbReference type="Proteomes" id="UP001165065"/>
    </source>
</evidence>
<dbReference type="SUPFAM" id="SSF50891">
    <property type="entry name" value="Cyclophilin-like"/>
    <property type="match status" value="1"/>
</dbReference>
<dbReference type="PANTHER" id="PTHR45625:SF2">
    <property type="entry name" value="PEPTIDYL-PROLYL CIS-TRANS ISOMERASE-LIKE 3"/>
    <property type="match status" value="1"/>
</dbReference>
<sequence>MSVTIATSLGDIKCELYCSLAPRTTFNFLALAASGAYTGSMFHRNIPGFMIQGGAPGKKGKGGESIWGGDFVDEFHPEAVHDRRGILSMANKGPNTNRSQFFITYERQPHLNNTYSAFGRVIGGWDVLDQMERVQTGAKDRPVKEIELKGVVIHANPMAEQGVVYKTPDGGPTVE</sequence>
<reference evidence="7" key="1">
    <citation type="journal article" date="2023" name="Commun. Biol.">
        <title>Genome analysis of Parmales, the sister group of diatoms, reveals the evolutionary specialization of diatoms from phago-mixotrophs to photoautotrophs.</title>
        <authorList>
            <person name="Ban H."/>
            <person name="Sato S."/>
            <person name="Yoshikawa S."/>
            <person name="Yamada K."/>
            <person name="Nakamura Y."/>
            <person name="Ichinomiya M."/>
            <person name="Sato N."/>
            <person name="Blanc-Mathieu R."/>
            <person name="Endo H."/>
            <person name="Kuwata A."/>
            <person name="Ogata H."/>
        </authorList>
    </citation>
    <scope>NUCLEOTIDE SEQUENCE [LARGE SCALE GENOMIC DNA]</scope>
</reference>
<evidence type="ECO:0000256" key="3">
    <source>
        <dbReference type="ARBA" id="ARBA00023235"/>
    </source>
</evidence>
<evidence type="ECO:0000256" key="2">
    <source>
        <dbReference type="ARBA" id="ARBA00023110"/>
    </source>
</evidence>
<comment type="catalytic activity">
    <reaction evidence="1 4">
        <text>[protein]-peptidylproline (omega=180) = [protein]-peptidylproline (omega=0)</text>
        <dbReference type="Rhea" id="RHEA:16237"/>
        <dbReference type="Rhea" id="RHEA-COMP:10747"/>
        <dbReference type="Rhea" id="RHEA-COMP:10748"/>
        <dbReference type="ChEBI" id="CHEBI:83833"/>
        <dbReference type="ChEBI" id="CHEBI:83834"/>
        <dbReference type="EC" id="5.2.1.8"/>
    </reaction>
</comment>
<dbReference type="InterPro" id="IPR020892">
    <property type="entry name" value="Cyclophilin-type_PPIase_CS"/>
</dbReference>
<dbReference type="EMBL" id="BRYA01000240">
    <property type="protein sequence ID" value="GMI45257.1"/>
    <property type="molecule type" value="Genomic_DNA"/>
</dbReference>
<dbReference type="PROSITE" id="PS50072">
    <property type="entry name" value="CSA_PPIASE_2"/>
    <property type="match status" value="1"/>
</dbReference>
<dbReference type="OrthoDB" id="271386at2759"/>
<proteinExistence type="inferred from homology"/>
<dbReference type="InterPro" id="IPR044666">
    <property type="entry name" value="Cyclophilin_A-like"/>
</dbReference>
<organism evidence="6 7">
    <name type="scientific">Triparma columacea</name>
    <dbReference type="NCBI Taxonomy" id="722753"/>
    <lineage>
        <taxon>Eukaryota</taxon>
        <taxon>Sar</taxon>
        <taxon>Stramenopiles</taxon>
        <taxon>Ochrophyta</taxon>
        <taxon>Bolidophyceae</taxon>
        <taxon>Parmales</taxon>
        <taxon>Triparmaceae</taxon>
        <taxon>Triparma</taxon>
    </lineage>
</organism>
<gene>
    <name evidence="6" type="ORF">TrCOL_g4017</name>
</gene>
<keyword evidence="3 4" id="KW-0413">Isomerase</keyword>
<dbReference type="InterPro" id="IPR024936">
    <property type="entry name" value="Cyclophilin-type_PPIase"/>
</dbReference>
<accession>A0A9W7GJR2</accession>
<feature type="domain" description="PPIase cyclophilin-type" evidence="5">
    <location>
        <begin position="7"/>
        <end position="153"/>
    </location>
</feature>
<comment type="caution">
    <text evidence="6">The sequence shown here is derived from an EMBL/GenBank/DDBJ whole genome shotgun (WGS) entry which is preliminary data.</text>
</comment>
<evidence type="ECO:0000256" key="1">
    <source>
        <dbReference type="ARBA" id="ARBA00000971"/>
    </source>
</evidence>